<name>A0ABW5CZH6_9BACT</name>
<sequence>MNKAILYTLIFAVVALFGFKQYEKGAARETMTIIAKGNQVHISGSNQSFQMKKLKTDEKPAVDSKYNTSAVLKLLNEYQNNGWHIKSSNLASTSDFIGEQSFETHTLYFLLEK</sequence>
<reference evidence="2" key="1">
    <citation type="journal article" date="2019" name="Int. J. Syst. Evol. Microbiol.">
        <title>The Global Catalogue of Microorganisms (GCM) 10K type strain sequencing project: providing services to taxonomists for standard genome sequencing and annotation.</title>
        <authorList>
            <consortium name="The Broad Institute Genomics Platform"/>
            <consortium name="The Broad Institute Genome Sequencing Center for Infectious Disease"/>
            <person name="Wu L."/>
            <person name="Ma J."/>
        </authorList>
    </citation>
    <scope>NUCLEOTIDE SEQUENCE [LARGE SCALE GENOMIC DNA]</scope>
    <source>
        <strain evidence="2">CGMCC 4.1782</strain>
    </source>
</reference>
<evidence type="ECO:0008006" key="3">
    <source>
        <dbReference type="Google" id="ProtNLM"/>
    </source>
</evidence>
<dbReference type="EMBL" id="JBHUIM010000002">
    <property type="protein sequence ID" value="MFD2247249.1"/>
    <property type="molecule type" value="Genomic_DNA"/>
</dbReference>
<comment type="caution">
    <text evidence="1">The sequence shown here is derived from an EMBL/GenBank/DDBJ whole genome shotgun (WGS) entry which is preliminary data.</text>
</comment>
<accession>A0ABW5CZH6</accession>
<protein>
    <recommendedName>
        <fullName evidence="3">DUF4177 domain-containing protein</fullName>
    </recommendedName>
</protein>
<keyword evidence="2" id="KW-1185">Reference proteome</keyword>
<gene>
    <name evidence="1" type="ORF">ACFSKP_13355</name>
</gene>
<organism evidence="1 2">
    <name type="scientific">Pontibacter ruber</name>
    <dbReference type="NCBI Taxonomy" id="1343895"/>
    <lineage>
        <taxon>Bacteria</taxon>
        <taxon>Pseudomonadati</taxon>
        <taxon>Bacteroidota</taxon>
        <taxon>Cytophagia</taxon>
        <taxon>Cytophagales</taxon>
        <taxon>Hymenobacteraceae</taxon>
        <taxon>Pontibacter</taxon>
    </lineage>
</organism>
<evidence type="ECO:0000313" key="1">
    <source>
        <dbReference type="EMBL" id="MFD2247249.1"/>
    </source>
</evidence>
<evidence type="ECO:0000313" key="2">
    <source>
        <dbReference type="Proteomes" id="UP001597374"/>
    </source>
</evidence>
<dbReference type="Proteomes" id="UP001597374">
    <property type="component" value="Unassembled WGS sequence"/>
</dbReference>
<dbReference type="RefSeq" id="WP_250430185.1">
    <property type="nucleotide sequence ID" value="NZ_JALPRR010000003.1"/>
</dbReference>
<proteinExistence type="predicted"/>